<sequence>TFIPDLKRFHMEEMDEDIINLLKKRVYDMTVTIKNVKTVLNEKTIEIRGLKQYISLYLSDKHGQGLLSESEQGLLPENEQGLLSESEQGLLSESENGLLSESDKHGQGQRKSKSDKENKISKSDKENKISKMVYVESNNRWEFAILPSEDGVFQQISFVNSICTIKGGTHVQYVLDQIIEPVIEKLKKKEKGLNIKP</sequence>
<dbReference type="EC" id="5.6.2.2" evidence="3"/>
<dbReference type="Gene3D" id="3.30.230.10">
    <property type="match status" value="1"/>
</dbReference>
<keyword evidence="4" id="KW-0799">Topoisomerase</keyword>
<gene>
    <name evidence="9" type="ORF">M153_230340002</name>
</gene>
<feature type="domain" description="DNA topoisomerase type IIA subunit B" evidence="8">
    <location>
        <begin position="123"/>
        <end position="191"/>
    </location>
</feature>
<dbReference type="Proteomes" id="UP000051530">
    <property type="component" value="Unassembled WGS sequence"/>
</dbReference>
<dbReference type="Gene3D" id="3.30.565.10">
    <property type="entry name" value="Histidine kinase-like ATPase, C-terminal domain"/>
    <property type="match status" value="1"/>
</dbReference>
<dbReference type="Pfam" id="PF00204">
    <property type="entry name" value="DNA_gyraseB"/>
    <property type="match status" value="1"/>
</dbReference>
<dbReference type="EMBL" id="LGUB01001486">
    <property type="protein sequence ID" value="KRH91827.1"/>
    <property type="molecule type" value="Genomic_DNA"/>
</dbReference>
<evidence type="ECO:0000313" key="10">
    <source>
        <dbReference type="Proteomes" id="UP000051530"/>
    </source>
</evidence>
<evidence type="ECO:0000256" key="3">
    <source>
        <dbReference type="ARBA" id="ARBA00012895"/>
    </source>
</evidence>
<dbReference type="InterPro" id="IPR020568">
    <property type="entry name" value="Ribosomal_Su5_D2-typ_SF"/>
</dbReference>
<feature type="non-terminal residue" evidence="9">
    <location>
        <position position="197"/>
    </location>
</feature>
<dbReference type="SUPFAM" id="SSF54211">
    <property type="entry name" value="Ribosomal protein S5 domain 2-like"/>
    <property type="match status" value="1"/>
</dbReference>
<dbReference type="GO" id="GO:0000819">
    <property type="term" value="P:sister chromatid segregation"/>
    <property type="evidence" value="ECO:0007669"/>
    <property type="project" value="TreeGrafter"/>
</dbReference>
<dbReference type="SUPFAM" id="SSF55874">
    <property type="entry name" value="ATPase domain of HSP90 chaperone/DNA topoisomerase II/histidine kinase"/>
    <property type="match status" value="1"/>
</dbReference>
<dbReference type="GO" id="GO:0003918">
    <property type="term" value="F:DNA topoisomerase type II (double strand cut, ATP-hydrolyzing) activity"/>
    <property type="evidence" value="ECO:0007669"/>
    <property type="project" value="UniProtKB-EC"/>
</dbReference>
<name>A0A0R0LQN4_9MICR</name>
<dbReference type="GO" id="GO:0005634">
    <property type="term" value="C:nucleus"/>
    <property type="evidence" value="ECO:0007669"/>
    <property type="project" value="TreeGrafter"/>
</dbReference>
<dbReference type="InterPro" id="IPR013506">
    <property type="entry name" value="Topo_IIA_bsu_dom2"/>
</dbReference>
<evidence type="ECO:0000256" key="6">
    <source>
        <dbReference type="ARBA" id="ARBA00023235"/>
    </source>
</evidence>
<comment type="caution">
    <text evidence="9">The sequence shown here is derived from an EMBL/GenBank/DDBJ whole genome shotgun (WGS) entry which is preliminary data.</text>
</comment>
<dbReference type="InterPro" id="IPR014721">
    <property type="entry name" value="Ribsml_uS5_D2-typ_fold_subgr"/>
</dbReference>
<evidence type="ECO:0000259" key="8">
    <source>
        <dbReference type="Pfam" id="PF00204"/>
    </source>
</evidence>
<organism evidence="9 10">
    <name type="scientific">Pseudoloma neurophilia</name>
    <dbReference type="NCBI Taxonomy" id="146866"/>
    <lineage>
        <taxon>Eukaryota</taxon>
        <taxon>Fungi</taxon>
        <taxon>Fungi incertae sedis</taxon>
        <taxon>Microsporidia</taxon>
        <taxon>Pseudoloma</taxon>
    </lineage>
</organism>
<keyword evidence="10" id="KW-1185">Reference proteome</keyword>
<evidence type="ECO:0000313" key="9">
    <source>
        <dbReference type="EMBL" id="KRH91827.1"/>
    </source>
</evidence>
<feature type="non-terminal residue" evidence="9">
    <location>
        <position position="1"/>
    </location>
</feature>
<comment type="cofactor">
    <cofactor evidence="2">
        <name>Mg(2+)</name>
        <dbReference type="ChEBI" id="CHEBI:18420"/>
    </cofactor>
</comment>
<dbReference type="GO" id="GO:0003677">
    <property type="term" value="F:DNA binding"/>
    <property type="evidence" value="ECO:0007669"/>
    <property type="project" value="UniProtKB-KW"/>
</dbReference>
<keyword evidence="6" id="KW-0413">Isomerase</keyword>
<dbReference type="PANTHER" id="PTHR10169">
    <property type="entry name" value="DNA TOPOISOMERASE/GYRASE"/>
    <property type="match status" value="1"/>
</dbReference>
<comment type="catalytic activity">
    <reaction evidence="1">
        <text>ATP-dependent breakage, passage and rejoining of double-stranded DNA.</text>
        <dbReference type="EC" id="5.6.2.2"/>
    </reaction>
</comment>
<evidence type="ECO:0000256" key="1">
    <source>
        <dbReference type="ARBA" id="ARBA00000185"/>
    </source>
</evidence>
<dbReference type="GO" id="GO:0000712">
    <property type="term" value="P:resolution of meiotic recombination intermediates"/>
    <property type="evidence" value="ECO:0007669"/>
    <property type="project" value="TreeGrafter"/>
</dbReference>
<evidence type="ECO:0000256" key="4">
    <source>
        <dbReference type="ARBA" id="ARBA00023029"/>
    </source>
</evidence>
<reference evidence="9 10" key="1">
    <citation type="submission" date="2015-07" db="EMBL/GenBank/DDBJ databases">
        <title>The genome of Pseudoloma neurophilia, a relevant intracellular parasite of the zebrafish.</title>
        <authorList>
            <person name="Ndikumana S."/>
            <person name="Pelin A."/>
            <person name="Sanders J."/>
            <person name="Corradi N."/>
        </authorList>
    </citation>
    <scope>NUCLEOTIDE SEQUENCE [LARGE SCALE GENOMIC DNA]</scope>
    <source>
        <strain evidence="9 10">MK1</strain>
    </source>
</reference>
<evidence type="ECO:0000256" key="7">
    <source>
        <dbReference type="SAM" id="MobiDB-lite"/>
    </source>
</evidence>
<proteinExistence type="predicted"/>
<evidence type="ECO:0000256" key="5">
    <source>
        <dbReference type="ARBA" id="ARBA00023125"/>
    </source>
</evidence>
<feature type="compositionally biased region" description="Basic and acidic residues" evidence="7">
    <location>
        <begin position="101"/>
        <end position="123"/>
    </location>
</feature>
<dbReference type="OrthoDB" id="5598331at2759"/>
<dbReference type="InterPro" id="IPR036890">
    <property type="entry name" value="HATPase_C_sf"/>
</dbReference>
<feature type="region of interest" description="Disordered" evidence="7">
    <location>
        <begin position="94"/>
        <end position="123"/>
    </location>
</feature>
<dbReference type="GO" id="GO:0005524">
    <property type="term" value="F:ATP binding"/>
    <property type="evidence" value="ECO:0007669"/>
    <property type="project" value="InterPro"/>
</dbReference>
<accession>A0A0R0LQN4</accession>
<dbReference type="GO" id="GO:0006265">
    <property type="term" value="P:DNA topological change"/>
    <property type="evidence" value="ECO:0007669"/>
    <property type="project" value="InterPro"/>
</dbReference>
<protein>
    <recommendedName>
        <fullName evidence="3">DNA topoisomerase (ATP-hydrolyzing)</fullName>
        <ecNumber evidence="3">5.6.2.2</ecNumber>
    </recommendedName>
</protein>
<dbReference type="InterPro" id="IPR050634">
    <property type="entry name" value="DNA_Topoisomerase_II"/>
</dbReference>
<evidence type="ECO:0000256" key="2">
    <source>
        <dbReference type="ARBA" id="ARBA00001946"/>
    </source>
</evidence>
<dbReference type="PANTHER" id="PTHR10169:SF38">
    <property type="entry name" value="DNA TOPOISOMERASE 2"/>
    <property type="match status" value="1"/>
</dbReference>
<keyword evidence="5" id="KW-0238">DNA-binding</keyword>
<dbReference type="AlphaFoldDB" id="A0A0R0LQN4"/>
<dbReference type="VEuPathDB" id="MicrosporidiaDB:M153_230340002"/>